<dbReference type="Pfam" id="PF00956">
    <property type="entry name" value="NAP"/>
    <property type="match status" value="1"/>
</dbReference>
<comment type="similarity">
    <text evidence="1 2">Belongs to the nucleosome assembly protein (NAP) family.</text>
</comment>
<dbReference type="AlphaFoldDB" id="A0A6J2X559"/>
<feature type="region of interest" description="Disordered" evidence="4">
    <location>
        <begin position="224"/>
        <end position="267"/>
    </location>
</feature>
<dbReference type="Proteomes" id="UP000504635">
    <property type="component" value="Unplaced"/>
</dbReference>
<dbReference type="Gene3D" id="1.20.5.1500">
    <property type="match status" value="1"/>
</dbReference>
<accession>A0A6J2X559</accession>
<evidence type="ECO:0000256" key="4">
    <source>
        <dbReference type="SAM" id="MobiDB-lite"/>
    </source>
</evidence>
<evidence type="ECO:0000256" key="1">
    <source>
        <dbReference type="ARBA" id="ARBA00009947"/>
    </source>
</evidence>
<dbReference type="RefSeq" id="XP_030746326.1">
    <property type="nucleotide sequence ID" value="XM_030890466.1"/>
</dbReference>
<keyword evidence="5" id="KW-1185">Reference proteome</keyword>
<proteinExistence type="inferred from homology"/>
<feature type="coiled-coil region" evidence="3">
    <location>
        <begin position="25"/>
        <end position="52"/>
    </location>
</feature>
<dbReference type="SUPFAM" id="SSF143113">
    <property type="entry name" value="NAP-like"/>
    <property type="match status" value="1"/>
</dbReference>
<reference evidence="6" key="1">
    <citation type="submission" date="2025-08" db="UniProtKB">
        <authorList>
            <consortium name="RefSeq"/>
        </authorList>
    </citation>
    <scope>IDENTIFICATION</scope>
    <source>
        <tissue evidence="6">Gonads</tissue>
    </source>
</reference>
<organism evidence="5 6">
    <name type="scientific">Sitophilus oryzae</name>
    <name type="common">Rice weevil</name>
    <name type="synonym">Curculio oryzae</name>
    <dbReference type="NCBI Taxonomy" id="7048"/>
    <lineage>
        <taxon>Eukaryota</taxon>
        <taxon>Metazoa</taxon>
        <taxon>Ecdysozoa</taxon>
        <taxon>Arthropoda</taxon>
        <taxon>Hexapoda</taxon>
        <taxon>Insecta</taxon>
        <taxon>Pterygota</taxon>
        <taxon>Neoptera</taxon>
        <taxon>Endopterygota</taxon>
        <taxon>Coleoptera</taxon>
        <taxon>Polyphaga</taxon>
        <taxon>Cucujiformia</taxon>
        <taxon>Curculionidae</taxon>
        <taxon>Dryophthorinae</taxon>
        <taxon>Sitophilus</taxon>
    </lineage>
</organism>
<feature type="compositionally biased region" description="Acidic residues" evidence="4">
    <location>
        <begin position="224"/>
        <end position="246"/>
    </location>
</feature>
<dbReference type="GO" id="GO:0006334">
    <property type="term" value="P:nucleosome assembly"/>
    <property type="evidence" value="ECO:0007669"/>
    <property type="project" value="InterPro"/>
</dbReference>
<name>A0A6J2X559_SITOR</name>
<dbReference type="InParanoid" id="A0A6J2X559"/>
<gene>
    <name evidence="6" type="primary">LOC115875089</name>
</gene>
<dbReference type="FunCoup" id="A0A6J2X559">
    <property type="interactions" value="2524"/>
</dbReference>
<sequence>MTDTMNKKLKRISESDRISEYDHATQKTLEEIDAIQNELDTINEKASEEILQIERKYNRIRKPHFEKRNQLINSIPNFWVTAMMNHPDLSNLFSGQEEEDCLHHLTKIEIEDFEDIMSGYYIKFYFDENPYFENAVLTKEYHLGNDPPTSKSSQIIWKEGYQLGQNTQETTNKNSRKRRVDCLKTSFFNWFNDNIDPYTDDFAEEFKDDLWLNPLQYYLVADGQEEENGIEGEEESSSDDNDDSAIPEDQSGTNSQSASSSLTGRTV</sequence>
<evidence type="ECO:0000256" key="3">
    <source>
        <dbReference type="SAM" id="Coils"/>
    </source>
</evidence>
<dbReference type="InterPro" id="IPR002164">
    <property type="entry name" value="NAP_family"/>
</dbReference>
<protein>
    <submittedName>
        <fullName evidence="6">Protein SET</fullName>
    </submittedName>
</protein>
<dbReference type="Gene3D" id="3.30.1120.90">
    <property type="entry name" value="Nucleosome assembly protein"/>
    <property type="match status" value="1"/>
</dbReference>
<dbReference type="InterPro" id="IPR037231">
    <property type="entry name" value="NAP-like_sf"/>
</dbReference>
<evidence type="ECO:0000256" key="2">
    <source>
        <dbReference type="RuleBase" id="RU003876"/>
    </source>
</evidence>
<dbReference type="GO" id="GO:0005634">
    <property type="term" value="C:nucleus"/>
    <property type="evidence" value="ECO:0007669"/>
    <property type="project" value="InterPro"/>
</dbReference>
<dbReference type="GeneID" id="115875089"/>
<dbReference type="OrthoDB" id="19419at2759"/>
<dbReference type="CTD" id="6418"/>
<dbReference type="PANTHER" id="PTHR11875">
    <property type="entry name" value="TESTIS-SPECIFIC Y-ENCODED PROTEIN"/>
    <property type="match status" value="1"/>
</dbReference>
<feature type="compositionally biased region" description="Low complexity" evidence="4">
    <location>
        <begin position="251"/>
        <end position="261"/>
    </location>
</feature>
<dbReference type="FunFam" id="3.30.1120.90:FF:000002">
    <property type="entry name" value="Testis-specific Y-encoded-like protein 2"/>
    <property type="match status" value="1"/>
</dbReference>
<evidence type="ECO:0000313" key="5">
    <source>
        <dbReference type="Proteomes" id="UP000504635"/>
    </source>
</evidence>
<dbReference type="KEGG" id="soy:115875089"/>
<evidence type="ECO:0000313" key="6">
    <source>
        <dbReference type="RefSeq" id="XP_030746326.1"/>
    </source>
</evidence>
<keyword evidence="3" id="KW-0175">Coiled coil</keyword>